<dbReference type="AlphaFoldDB" id="I1C8Y4"/>
<name>I1C8Y4_RHIO9</name>
<keyword evidence="2" id="KW-1185">Reference proteome</keyword>
<dbReference type="GeneID" id="93616590"/>
<protein>
    <submittedName>
        <fullName evidence="1">Uncharacterized protein</fullName>
    </submittedName>
</protein>
<dbReference type="Proteomes" id="UP000009138">
    <property type="component" value="Unassembled WGS sequence"/>
</dbReference>
<organism evidence="1 2">
    <name type="scientific">Rhizopus delemar (strain RA 99-880 / ATCC MYA-4621 / FGSC 9543 / NRRL 43880)</name>
    <name type="common">Mucormycosis agent</name>
    <name type="synonym">Rhizopus arrhizus var. delemar</name>
    <dbReference type="NCBI Taxonomy" id="246409"/>
    <lineage>
        <taxon>Eukaryota</taxon>
        <taxon>Fungi</taxon>
        <taxon>Fungi incertae sedis</taxon>
        <taxon>Mucoromycota</taxon>
        <taxon>Mucoromycotina</taxon>
        <taxon>Mucoromycetes</taxon>
        <taxon>Mucorales</taxon>
        <taxon>Mucorineae</taxon>
        <taxon>Rhizopodaceae</taxon>
        <taxon>Rhizopus</taxon>
    </lineage>
</organism>
<evidence type="ECO:0000313" key="1">
    <source>
        <dbReference type="EMBL" id="EIE84914.1"/>
    </source>
</evidence>
<dbReference type="RefSeq" id="XP_067520310.1">
    <property type="nucleotide sequence ID" value="XM_067664209.1"/>
</dbReference>
<proteinExistence type="predicted"/>
<evidence type="ECO:0000313" key="2">
    <source>
        <dbReference type="Proteomes" id="UP000009138"/>
    </source>
</evidence>
<dbReference type="VEuPathDB" id="FungiDB:RO3G_09624"/>
<dbReference type="InParanoid" id="I1C8Y4"/>
<accession>I1C8Y4</accession>
<gene>
    <name evidence="1" type="ORF">RO3G_09624</name>
</gene>
<reference evidence="1 2" key="1">
    <citation type="journal article" date="2009" name="PLoS Genet.">
        <title>Genomic analysis of the basal lineage fungus Rhizopus oryzae reveals a whole-genome duplication.</title>
        <authorList>
            <person name="Ma L.-J."/>
            <person name="Ibrahim A.S."/>
            <person name="Skory C."/>
            <person name="Grabherr M.G."/>
            <person name="Burger G."/>
            <person name="Butler M."/>
            <person name="Elias M."/>
            <person name="Idnurm A."/>
            <person name="Lang B.F."/>
            <person name="Sone T."/>
            <person name="Abe A."/>
            <person name="Calvo S.E."/>
            <person name="Corrochano L.M."/>
            <person name="Engels R."/>
            <person name="Fu J."/>
            <person name="Hansberg W."/>
            <person name="Kim J.-M."/>
            <person name="Kodira C.D."/>
            <person name="Koehrsen M.J."/>
            <person name="Liu B."/>
            <person name="Miranda-Saavedra D."/>
            <person name="O'Leary S."/>
            <person name="Ortiz-Castellanos L."/>
            <person name="Poulter R."/>
            <person name="Rodriguez-Romero J."/>
            <person name="Ruiz-Herrera J."/>
            <person name="Shen Y.-Q."/>
            <person name="Zeng Q."/>
            <person name="Galagan J."/>
            <person name="Birren B.W."/>
            <person name="Cuomo C.A."/>
            <person name="Wickes B.L."/>
        </authorList>
    </citation>
    <scope>NUCLEOTIDE SEQUENCE [LARGE SCALE GENOMIC DNA]</scope>
    <source>
        <strain evidence="2">RA 99-880 / ATCC MYA-4621 / FGSC 9543 / NRRL 43880</strain>
    </source>
</reference>
<dbReference type="EMBL" id="CH476738">
    <property type="protein sequence ID" value="EIE84914.1"/>
    <property type="molecule type" value="Genomic_DNA"/>
</dbReference>
<sequence length="64" mass="7170">MAIVGCSLRENLTVVIVPTKKAEHMQSLDNVPIHTSNGAQSTMRKEDIDAFVFTLVRRFTHNNS</sequence>